<evidence type="ECO:0000256" key="6">
    <source>
        <dbReference type="ARBA" id="ARBA00022692"/>
    </source>
</evidence>
<keyword evidence="9" id="KW-0902">Two-component regulatory system</keyword>
<evidence type="ECO:0000313" key="15">
    <source>
        <dbReference type="Proteomes" id="UP001515100"/>
    </source>
</evidence>
<evidence type="ECO:0000256" key="8">
    <source>
        <dbReference type="ARBA" id="ARBA00022989"/>
    </source>
</evidence>
<evidence type="ECO:0000259" key="13">
    <source>
        <dbReference type="PROSITE" id="PS50885"/>
    </source>
</evidence>
<keyword evidence="10 11" id="KW-0472">Membrane</keyword>
<protein>
    <recommendedName>
        <fullName evidence="3">histidine kinase</fullName>
        <ecNumber evidence="3">2.7.13.3</ecNumber>
    </recommendedName>
</protein>
<dbReference type="OrthoDB" id="9786919at2"/>
<evidence type="ECO:0000256" key="9">
    <source>
        <dbReference type="ARBA" id="ARBA00023012"/>
    </source>
</evidence>
<dbReference type="PANTHER" id="PTHR45436">
    <property type="entry name" value="SENSOR HISTIDINE KINASE YKOH"/>
    <property type="match status" value="1"/>
</dbReference>
<comment type="caution">
    <text evidence="14">The sequence shown here is derived from an EMBL/GenBank/DDBJ whole genome shotgun (WGS) entry which is preliminary data.</text>
</comment>
<feature type="transmembrane region" description="Helical" evidence="11">
    <location>
        <begin position="180"/>
        <end position="200"/>
    </location>
</feature>
<dbReference type="EC" id="2.7.13.3" evidence="3"/>
<dbReference type="SUPFAM" id="SSF158472">
    <property type="entry name" value="HAMP domain-like"/>
    <property type="match status" value="1"/>
</dbReference>
<organism evidence="14 15">
    <name type="scientific">Aeromicrobium fastidiosum</name>
    <dbReference type="NCBI Taxonomy" id="52699"/>
    <lineage>
        <taxon>Bacteria</taxon>
        <taxon>Bacillati</taxon>
        <taxon>Actinomycetota</taxon>
        <taxon>Actinomycetes</taxon>
        <taxon>Propionibacteriales</taxon>
        <taxon>Nocardioidaceae</taxon>
        <taxon>Aeromicrobium</taxon>
    </lineage>
</organism>
<keyword evidence="15" id="KW-1185">Reference proteome</keyword>
<dbReference type="SMART" id="SM00388">
    <property type="entry name" value="HisKA"/>
    <property type="match status" value="1"/>
</dbReference>
<dbReference type="RefSeq" id="WP_129184614.1">
    <property type="nucleotide sequence ID" value="NZ_JAGIOG010000001.1"/>
</dbReference>
<name>A0A641AKZ6_9ACTN</name>
<keyword evidence="8 11" id="KW-1133">Transmembrane helix</keyword>
<dbReference type="GO" id="GO:0005886">
    <property type="term" value="C:plasma membrane"/>
    <property type="evidence" value="ECO:0007669"/>
    <property type="project" value="UniProtKB-SubCell"/>
</dbReference>
<dbReference type="InterPro" id="IPR003594">
    <property type="entry name" value="HATPase_dom"/>
</dbReference>
<dbReference type="CDD" id="cd06225">
    <property type="entry name" value="HAMP"/>
    <property type="match status" value="1"/>
</dbReference>
<dbReference type="CDD" id="cd00082">
    <property type="entry name" value="HisKA"/>
    <property type="match status" value="1"/>
</dbReference>
<evidence type="ECO:0000313" key="14">
    <source>
        <dbReference type="EMBL" id="KAA1376497.1"/>
    </source>
</evidence>
<dbReference type="AlphaFoldDB" id="A0A641AKZ6"/>
<sequence length="477" mass="51922">MPFTPALSRLSVRQRLTVTIALLTSLALVAVGLTLYVVESRRIDRAIDTSLTQEIGEFRALQQNEVDPQTGAPFASADRLLEVFLERNLPDDNEQLFAFPSSGKPVYQGAPDPALQQSEEFPRVVAEMSRDGGSRTAEIAGREYRIAVLPVVAGDQRGSFVVVHDVSGSRSDLHDLMTTYALLAALSVLAIAGLASWSAGRLLRPVRRLRDTARGISDGDLGGRIEVTGHDDLSDLQRTFNDMLDRLESAFVTQRQLLDDAGHELRTPLTVLQGHLEVLDLDDPDDVAATRDLLLDEIERMTRLVNDLLMLAKAQRPDFVRLASADVETLTLGAVDRARALAERRWVLDAVARTTVPLDGQRITQALLQLSANAARHTQPGDEIGIGSRLHDGRVELWVRDTGPGVDPALAPQIFERFTRGDESDEGFGLGLSIVCAIAEAHHGDVVLDPSDVGASPGATFRLRLPLPPRTEAGQQS</sequence>
<accession>A0A641AKZ6</accession>
<feature type="transmembrane region" description="Helical" evidence="11">
    <location>
        <begin position="20"/>
        <end position="38"/>
    </location>
</feature>
<evidence type="ECO:0000256" key="3">
    <source>
        <dbReference type="ARBA" id="ARBA00012438"/>
    </source>
</evidence>
<dbReference type="Proteomes" id="UP001515100">
    <property type="component" value="Unassembled WGS sequence"/>
</dbReference>
<dbReference type="InterPro" id="IPR050428">
    <property type="entry name" value="TCS_sensor_his_kinase"/>
</dbReference>
<dbReference type="SMART" id="SM00387">
    <property type="entry name" value="HATPase_c"/>
    <property type="match status" value="1"/>
</dbReference>
<evidence type="ECO:0000256" key="4">
    <source>
        <dbReference type="ARBA" id="ARBA00022553"/>
    </source>
</evidence>
<evidence type="ECO:0000256" key="11">
    <source>
        <dbReference type="SAM" id="Phobius"/>
    </source>
</evidence>
<evidence type="ECO:0000256" key="5">
    <source>
        <dbReference type="ARBA" id="ARBA00022679"/>
    </source>
</evidence>
<evidence type="ECO:0000259" key="12">
    <source>
        <dbReference type="PROSITE" id="PS50109"/>
    </source>
</evidence>
<dbReference type="InterPro" id="IPR003661">
    <property type="entry name" value="HisK_dim/P_dom"/>
</dbReference>
<evidence type="ECO:0000256" key="10">
    <source>
        <dbReference type="ARBA" id="ARBA00023136"/>
    </source>
</evidence>
<feature type="domain" description="Histidine kinase" evidence="12">
    <location>
        <begin position="260"/>
        <end position="469"/>
    </location>
</feature>
<dbReference type="CDD" id="cd00075">
    <property type="entry name" value="HATPase"/>
    <property type="match status" value="1"/>
</dbReference>
<dbReference type="InterPro" id="IPR036097">
    <property type="entry name" value="HisK_dim/P_sf"/>
</dbReference>
<dbReference type="EMBL" id="SDPP02000003">
    <property type="protein sequence ID" value="KAA1376497.1"/>
    <property type="molecule type" value="Genomic_DNA"/>
</dbReference>
<comment type="catalytic activity">
    <reaction evidence="1">
        <text>ATP + protein L-histidine = ADP + protein N-phospho-L-histidine.</text>
        <dbReference type="EC" id="2.7.13.3"/>
    </reaction>
</comment>
<proteinExistence type="predicted"/>
<gene>
    <name evidence="14" type="ORF">ESP62_013825</name>
</gene>
<keyword evidence="5" id="KW-0808">Transferase</keyword>
<dbReference type="InterPro" id="IPR003660">
    <property type="entry name" value="HAMP_dom"/>
</dbReference>
<dbReference type="Gene3D" id="3.30.565.10">
    <property type="entry name" value="Histidine kinase-like ATPase, C-terminal domain"/>
    <property type="match status" value="1"/>
</dbReference>
<dbReference type="PANTHER" id="PTHR45436:SF5">
    <property type="entry name" value="SENSOR HISTIDINE KINASE TRCS"/>
    <property type="match status" value="1"/>
</dbReference>
<evidence type="ECO:0000256" key="7">
    <source>
        <dbReference type="ARBA" id="ARBA00022777"/>
    </source>
</evidence>
<keyword evidence="7 14" id="KW-0418">Kinase</keyword>
<dbReference type="SUPFAM" id="SSF55874">
    <property type="entry name" value="ATPase domain of HSP90 chaperone/DNA topoisomerase II/histidine kinase"/>
    <property type="match status" value="1"/>
</dbReference>
<dbReference type="Pfam" id="PF00512">
    <property type="entry name" value="HisKA"/>
    <property type="match status" value="1"/>
</dbReference>
<dbReference type="Pfam" id="PF02518">
    <property type="entry name" value="HATPase_c"/>
    <property type="match status" value="1"/>
</dbReference>
<evidence type="ECO:0000256" key="2">
    <source>
        <dbReference type="ARBA" id="ARBA00004236"/>
    </source>
</evidence>
<dbReference type="SUPFAM" id="SSF47384">
    <property type="entry name" value="Homodimeric domain of signal transducing histidine kinase"/>
    <property type="match status" value="1"/>
</dbReference>
<comment type="subcellular location">
    <subcellularLocation>
        <location evidence="2">Cell membrane</location>
    </subcellularLocation>
</comment>
<dbReference type="InterPro" id="IPR004358">
    <property type="entry name" value="Sig_transdc_His_kin-like_C"/>
</dbReference>
<dbReference type="PROSITE" id="PS50885">
    <property type="entry name" value="HAMP"/>
    <property type="match status" value="1"/>
</dbReference>
<feature type="domain" description="HAMP" evidence="13">
    <location>
        <begin position="200"/>
        <end position="252"/>
    </location>
</feature>
<dbReference type="FunFam" id="1.10.287.130:FF:000001">
    <property type="entry name" value="Two-component sensor histidine kinase"/>
    <property type="match status" value="1"/>
</dbReference>
<reference evidence="14" key="1">
    <citation type="submission" date="2019-09" db="EMBL/GenBank/DDBJ databases">
        <authorList>
            <person name="Li J."/>
        </authorList>
    </citation>
    <scope>NUCLEOTIDE SEQUENCE [LARGE SCALE GENOMIC DNA]</scope>
    <source>
        <strain evidence="14">NRBC 14897</strain>
    </source>
</reference>
<keyword evidence="4" id="KW-0597">Phosphoprotein</keyword>
<keyword evidence="6 11" id="KW-0812">Transmembrane</keyword>
<evidence type="ECO:0000256" key="1">
    <source>
        <dbReference type="ARBA" id="ARBA00000085"/>
    </source>
</evidence>
<dbReference type="InterPro" id="IPR005467">
    <property type="entry name" value="His_kinase_dom"/>
</dbReference>
<dbReference type="Gene3D" id="6.10.340.10">
    <property type="match status" value="1"/>
</dbReference>
<dbReference type="Pfam" id="PF00672">
    <property type="entry name" value="HAMP"/>
    <property type="match status" value="1"/>
</dbReference>
<dbReference type="PRINTS" id="PR00344">
    <property type="entry name" value="BCTRLSENSOR"/>
</dbReference>
<dbReference type="Gene3D" id="1.10.287.130">
    <property type="match status" value="1"/>
</dbReference>
<dbReference type="PROSITE" id="PS50109">
    <property type="entry name" value="HIS_KIN"/>
    <property type="match status" value="1"/>
</dbReference>
<dbReference type="InterPro" id="IPR036890">
    <property type="entry name" value="HATPase_C_sf"/>
</dbReference>
<dbReference type="SMART" id="SM00304">
    <property type="entry name" value="HAMP"/>
    <property type="match status" value="1"/>
</dbReference>
<dbReference type="GO" id="GO:0000155">
    <property type="term" value="F:phosphorelay sensor kinase activity"/>
    <property type="evidence" value="ECO:0007669"/>
    <property type="project" value="InterPro"/>
</dbReference>